<dbReference type="Proteomes" id="UP000231279">
    <property type="component" value="Unassembled WGS sequence"/>
</dbReference>
<comment type="caution">
    <text evidence="1">The sequence shown here is derived from an EMBL/GenBank/DDBJ whole genome shotgun (WGS) entry which is preliminary data.</text>
</comment>
<keyword evidence="2" id="KW-1185">Reference proteome</keyword>
<reference evidence="2" key="1">
    <citation type="journal article" date="2018" name="Gigascience">
        <title>Genome assembly of the Pink Ipe (Handroanthus impetiginosus, Bignoniaceae), a highly valued, ecologically keystone Neotropical timber forest tree.</title>
        <authorList>
            <person name="Silva-Junior O.B."/>
            <person name="Grattapaglia D."/>
            <person name="Novaes E."/>
            <person name="Collevatti R.G."/>
        </authorList>
    </citation>
    <scope>NUCLEOTIDE SEQUENCE [LARGE SCALE GENOMIC DNA]</scope>
    <source>
        <strain evidence="2">cv. UFG-1</strain>
    </source>
</reference>
<organism evidence="1 2">
    <name type="scientific">Handroanthus impetiginosus</name>
    <dbReference type="NCBI Taxonomy" id="429701"/>
    <lineage>
        <taxon>Eukaryota</taxon>
        <taxon>Viridiplantae</taxon>
        <taxon>Streptophyta</taxon>
        <taxon>Embryophyta</taxon>
        <taxon>Tracheophyta</taxon>
        <taxon>Spermatophyta</taxon>
        <taxon>Magnoliopsida</taxon>
        <taxon>eudicotyledons</taxon>
        <taxon>Gunneridae</taxon>
        <taxon>Pentapetalae</taxon>
        <taxon>asterids</taxon>
        <taxon>lamiids</taxon>
        <taxon>Lamiales</taxon>
        <taxon>Bignoniaceae</taxon>
        <taxon>Crescentiina</taxon>
        <taxon>Tabebuia alliance</taxon>
        <taxon>Handroanthus</taxon>
    </lineage>
</organism>
<evidence type="ECO:0000313" key="1">
    <source>
        <dbReference type="EMBL" id="PIN22347.1"/>
    </source>
</evidence>
<sequence length="52" mass="5726">MLEINSLGWEGDLILSINRNTSCSLISQEYSIIVGTIRPTLLSAPNSSSMWL</sequence>
<protein>
    <submittedName>
        <fullName evidence="1">Uncharacterized protein</fullName>
    </submittedName>
</protein>
<evidence type="ECO:0000313" key="2">
    <source>
        <dbReference type="Proteomes" id="UP000231279"/>
    </source>
</evidence>
<accession>A0A2G9HXV5</accession>
<proteinExistence type="predicted"/>
<name>A0A2G9HXV5_9LAMI</name>
<gene>
    <name evidence="1" type="ORF">CDL12_04947</name>
</gene>
<dbReference type="EMBL" id="NKXS01000782">
    <property type="protein sequence ID" value="PIN22347.1"/>
    <property type="molecule type" value="Genomic_DNA"/>
</dbReference>
<dbReference type="AlphaFoldDB" id="A0A2G9HXV5"/>